<feature type="compositionally biased region" description="Basic residues" evidence="5">
    <location>
        <begin position="471"/>
        <end position="481"/>
    </location>
</feature>
<feature type="compositionally biased region" description="Basic and acidic residues" evidence="5">
    <location>
        <begin position="161"/>
        <end position="172"/>
    </location>
</feature>
<organism evidence="8 9">
    <name type="scientific">Hypothenemus hampei</name>
    <name type="common">Coffee berry borer</name>
    <dbReference type="NCBI Taxonomy" id="57062"/>
    <lineage>
        <taxon>Eukaryota</taxon>
        <taxon>Metazoa</taxon>
        <taxon>Ecdysozoa</taxon>
        <taxon>Arthropoda</taxon>
        <taxon>Hexapoda</taxon>
        <taxon>Insecta</taxon>
        <taxon>Pterygota</taxon>
        <taxon>Neoptera</taxon>
        <taxon>Endopterygota</taxon>
        <taxon>Coleoptera</taxon>
        <taxon>Polyphaga</taxon>
        <taxon>Cucujiformia</taxon>
        <taxon>Curculionidae</taxon>
        <taxon>Scolytinae</taxon>
        <taxon>Hypothenemus</taxon>
    </lineage>
</organism>
<feature type="compositionally biased region" description="Basic and acidic residues" evidence="5">
    <location>
        <begin position="579"/>
        <end position="590"/>
    </location>
</feature>
<evidence type="ECO:0000256" key="1">
    <source>
        <dbReference type="ARBA" id="ARBA00004604"/>
    </source>
</evidence>
<dbReference type="PANTHER" id="PTHR12202">
    <property type="entry name" value="ESF1 HOMOLOG"/>
    <property type="match status" value="1"/>
</dbReference>
<feature type="compositionally biased region" description="Basic and acidic residues" evidence="5">
    <location>
        <begin position="450"/>
        <end position="470"/>
    </location>
</feature>
<evidence type="ECO:0000259" key="7">
    <source>
        <dbReference type="Pfam" id="PF25121"/>
    </source>
</evidence>
<dbReference type="InterPro" id="IPR012580">
    <property type="entry name" value="NUC153"/>
</dbReference>
<dbReference type="Pfam" id="PF25121">
    <property type="entry name" value="RRM_ESF1"/>
    <property type="match status" value="1"/>
</dbReference>
<comment type="subcellular location">
    <subcellularLocation>
        <location evidence="1">Nucleus</location>
        <location evidence="1">Nucleolus</location>
    </subcellularLocation>
</comment>
<evidence type="ECO:0000313" key="8">
    <source>
        <dbReference type="EMBL" id="KAL1509267.1"/>
    </source>
</evidence>
<evidence type="ECO:0000259" key="6">
    <source>
        <dbReference type="Pfam" id="PF08159"/>
    </source>
</evidence>
<comment type="caution">
    <text evidence="8">The sequence shown here is derived from an EMBL/GenBank/DDBJ whole genome shotgun (WGS) entry which is preliminary data.</text>
</comment>
<feature type="region of interest" description="Disordered" evidence="5">
    <location>
        <begin position="379"/>
        <end position="410"/>
    </location>
</feature>
<reference evidence="8 9" key="1">
    <citation type="submission" date="2024-05" db="EMBL/GenBank/DDBJ databases">
        <title>Genetic variation in Jamaican populations of the coffee berry borer (Hypothenemus hampei).</title>
        <authorList>
            <person name="Errbii M."/>
            <person name="Myrie A."/>
        </authorList>
    </citation>
    <scope>NUCLEOTIDE SEQUENCE [LARGE SCALE GENOMIC DNA]</scope>
    <source>
        <strain evidence="8">JA-Hopewell-2020-01-JO</strain>
        <tissue evidence="8">Whole body</tissue>
    </source>
</reference>
<keyword evidence="3" id="KW-0175">Coiled coil</keyword>
<dbReference type="Proteomes" id="UP001566132">
    <property type="component" value="Unassembled WGS sequence"/>
</dbReference>
<evidence type="ECO:0000256" key="4">
    <source>
        <dbReference type="ARBA" id="ARBA00023242"/>
    </source>
</evidence>
<keyword evidence="9" id="KW-1185">Reference proteome</keyword>
<dbReference type="EMBL" id="JBDJPC010000003">
    <property type="protein sequence ID" value="KAL1509267.1"/>
    <property type="molecule type" value="Genomic_DNA"/>
</dbReference>
<feature type="compositionally biased region" description="Acidic residues" evidence="5">
    <location>
        <begin position="384"/>
        <end position="394"/>
    </location>
</feature>
<feature type="domain" description="NUC153" evidence="6">
    <location>
        <begin position="596"/>
        <end position="624"/>
    </location>
</feature>
<evidence type="ECO:0000313" key="9">
    <source>
        <dbReference type="Proteomes" id="UP001566132"/>
    </source>
</evidence>
<feature type="region of interest" description="Disordered" evidence="5">
    <location>
        <begin position="1"/>
        <end position="23"/>
    </location>
</feature>
<feature type="compositionally biased region" description="Basic and acidic residues" evidence="5">
    <location>
        <begin position="1"/>
        <end position="15"/>
    </location>
</feature>
<keyword evidence="4" id="KW-0539">Nucleus</keyword>
<evidence type="ECO:0000256" key="2">
    <source>
        <dbReference type="ARBA" id="ARBA00009087"/>
    </source>
</evidence>
<dbReference type="AlphaFoldDB" id="A0ABD1F1Y8"/>
<dbReference type="InterPro" id="IPR056750">
    <property type="entry name" value="RRM_ESF1"/>
</dbReference>
<sequence length="679" mass="79517">MEDKRFEHIKSDPKFRRAPKSQSKVKIDKRFQSMFTDKKFQVKYTCDKRGRPVRHHSTNDLKRYYDVSSEESETESVDSHNESGKYVRAPQSEVDSSEEIEDSKNDILNVKDNKDKTISEQIKGKLRNLNVDYARGEKSLYSESSSDDEESDDEVSDSEEIEHKWGELDADAERTENATHRLAACNLDWDRIRAVDLMVLFSSFLPSSGTVESVIIYPSEFGKERLKEEEVKGPIELVKTEREENSGEETEEGSKYHMEKLRQYQLNRLKYYYAVITFDSAHSANKIYTECDGMEYESSATKLDLRFIPDDMTFDDQPKEQCNKLPDKYEPRFFTTTALQQAKVELTWDETNPDRLEFTEKLNTGKLDDISEKDLQNYLASSSGEEDNVEDSENESVNSDSQLSQGGDNLEKYRALLQDIEVKEKEKSETDVGLEISWGINLKEKTDKLIKEKQKSEEEKTPFQKYLDKRKEKRKEKKIKKKLEEENSEDSDMPEDIDMNDPYFAEEFNKKDFKKTSNLKKNKKEELKEETEEDKQRQAELALLVMNGEDTEEKKHFNFKKIQESNSDVKGKKKKIKKKDKEEKQDNDEFKVNVNDARFSALFTNHHYNIDPSNTHYKKTKAMEALIEEKIKRGNKTDDNENENTKKPKLDDEYKKDPKINLLIKKLQRHAQAAWKKTP</sequence>
<accession>A0ABD1F1Y8</accession>
<gene>
    <name evidence="8" type="ORF">ABEB36_004030</name>
</gene>
<feature type="compositionally biased region" description="Acidic residues" evidence="5">
    <location>
        <begin position="145"/>
        <end position="160"/>
    </location>
</feature>
<name>A0ABD1F1Y8_HYPHA</name>
<evidence type="ECO:0000256" key="3">
    <source>
        <dbReference type="ARBA" id="ARBA00023054"/>
    </source>
</evidence>
<feature type="region of interest" description="Disordered" evidence="5">
    <location>
        <begin position="51"/>
        <end position="105"/>
    </location>
</feature>
<evidence type="ECO:0008006" key="10">
    <source>
        <dbReference type="Google" id="ProtNLM"/>
    </source>
</evidence>
<comment type="similarity">
    <text evidence="2">Belongs to the ESF1 family.</text>
</comment>
<evidence type="ECO:0000256" key="5">
    <source>
        <dbReference type="SAM" id="MobiDB-lite"/>
    </source>
</evidence>
<dbReference type="PANTHER" id="PTHR12202:SF0">
    <property type="entry name" value="ESF1 HOMOLOG"/>
    <property type="match status" value="1"/>
</dbReference>
<dbReference type="InterPro" id="IPR039754">
    <property type="entry name" value="Esf1"/>
</dbReference>
<feature type="compositionally biased region" description="Acidic residues" evidence="5">
    <location>
        <begin position="486"/>
        <end position="499"/>
    </location>
</feature>
<dbReference type="Pfam" id="PF08159">
    <property type="entry name" value="NUC153"/>
    <property type="match status" value="1"/>
</dbReference>
<feature type="region of interest" description="Disordered" evidence="5">
    <location>
        <begin position="552"/>
        <end position="590"/>
    </location>
</feature>
<dbReference type="GO" id="GO:0005730">
    <property type="term" value="C:nucleolus"/>
    <property type="evidence" value="ECO:0007669"/>
    <property type="project" value="UniProtKB-SubCell"/>
</dbReference>
<feature type="region of interest" description="Disordered" evidence="5">
    <location>
        <begin position="628"/>
        <end position="657"/>
    </location>
</feature>
<feature type="domain" description="ESF1 RRM" evidence="7">
    <location>
        <begin position="179"/>
        <end position="322"/>
    </location>
</feature>
<feature type="region of interest" description="Disordered" evidence="5">
    <location>
        <begin position="139"/>
        <end position="172"/>
    </location>
</feature>
<feature type="compositionally biased region" description="Basic and acidic residues" evidence="5">
    <location>
        <begin position="552"/>
        <end position="570"/>
    </location>
</feature>
<proteinExistence type="inferred from homology"/>
<feature type="region of interest" description="Disordered" evidence="5">
    <location>
        <begin position="450"/>
        <end position="539"/>
    </location>
</feature>
<protein>
    <recommendedName>
        <fullName evidence="10">ESF1 homolog</fullName>
    </recommendedName>
</protein>